<reference evidence="2 3" key="1">
    <citation type="journal article" date="2019" name="Int. J. Syst. Evol. Microbiol.">
        <title>The Global Catalogue of Microorganisms (GCM) 10K type strain sequencing project: providing services to taxonomists for standard genome sequencing and annotation.</title>
        <authorList>
            <consortium name="The Broad Institute Genomics Platform"/>
            <consortium name="The Broad Institute Genome Sequencing Center for Infectious Disease"/>
            <person name="Wu L."/>
            <person name="Ma J."/>
        </authorList>
    </citation>
    <scope>NUCLEOTIDE SEQUENCE [LARGE SCALE GENOMIC DNA]</scope>
    <source>
        <strain evidence="2 3">JCM 6305</strain>
    </source>
</reference>
<comment type="caution">
    <text evidence="2">The sequence shown here is derived from an EMBL/GenBank/DDBJ whole genome shotgun (WGS) entry which is preliminary data.</text>
</comment>
<sequence>MTAPTRPPLKSLARAVHRPHTAQPATPAETVGGPKDVGRRPSSLRSDPQQGDGRFPIAWLHVTAPGRGAVPTATSKCLCGHDRSAVGHRKVLALIDAHTHHRDVCPLRTTERRNAA</sequence>
<accession>A0ABN3KQA0</accession>
<dbReference type="Proteomes" id="UP001501638">
    <property type="component" value="Unassembled WGS sequence"/>
</dbReference>
<dbReference type="RefSeq" id="WP_344328979.1">
    <property type="nucleotide sequence ID" value="NZ_BAAASZ010000052.1"/>
</dbReference>
<dbReference type="EMBL" id="BAAASZ010000052">
    <property type="protein sequence ID" value="GAA2466574.1"/>
    <property type="molecule type" value="Genomic_DNA"/>
</dbReference>
<evidence type="ECO:0000313" key="2">
    <source>
        <dbReference type="EMBL" id="GAA2466574.1"/>
    </source>
</evidence>
<evidence type="ECO:0000313" key="3">
    <source>
        <dbReference type="Proteomes" id="UP001501638"/>
    </source>
</evidence>
<name>A0ABN3KQA0_9ACTN</name>
<protein>
    <submittedName>
        <fullName evidence="2">Uncharacterized protein</fullName>
    </submittedName>
</protein>
<feature type="region of interest" description="Disordered" evidence="1">
    <location>
        <begin position="1"/>
        <end position="55"/>
    </location>
</feature>
<organism evidence="2 3">
    <name type="scientific">Streptomyces macrosporus</name>
    <dbReference type="NCBI Taxonomy" id="44032"/>
    <lineage>
        <taxon>Bacteria</taxon>
        <taxon>Bacillati</taxon>
        <taxon>Actinomycetota</taxon>
        <taxon>Actinomycetes</taxon>
        <taxon>Kitasatosporales</taxon>
        <taxon>Streptomycetaceae</taxon>
        <taxon>Streptomyces</taxon>
    </lineage>
</organism>
<keyword evidence="3" id="KW-1185">Reference proteome</keyword>
<evidence type="ECO:0000256" key="1">
    <source>
        <dbReference type="SAM" id="MobiDB-lite"/>
    </source>
</evidence>
<gene>
    <name evidence="2" type="ORF">GCM10010405_58860</name>
</gene>
<proteinExistence type="predicted"/>